<evidence type="ECO:0000313" key="4">
    <source>
        <dbReference type="EMBL" id="LAC20238.1"/>
    </source>
</evidence>
<evidence type="ECO:0000256" key="1">
    <source>
        <dbReference type="RuleBase" id="RU000383"/>
    </source>
</evidence>
<feature type="compositionally biased region" description="Polar residues" evidence="2">
    <location>
        <begin position="516"/>
        <end position="534"/>
    </location>
</feature>
<feature type="compositionally biased region" description="Low complexity" evidence="2">
    <location>
        <begin position="126"/>
        <end position="138"/>
    </location>
</feature>
<dbReference type="InterPro" id="IPR013763">
    <property type="entry name" value="Cyclin-like_dom"/>
</dbReference>
<comment type="similarity">
    <text evidence="1">Belongs to the cyclin family.</text>
</comment>
<evidence type="ECO:0000256" key="2">
    <source>
        <dbReference type="SAM" id="MobiDB-lite"/>
    </source>
</evidence>
<feature type="region of interest" description="Disordered" evidence="2">
    <location>
        <begin position="610"/>
        <end position="644"/>
    </location>
</feature>
<feature type="region of interest" description="Disordered" evidence="2">
    <location>
        <begin position="488"/>
        <end position="563"/>
    </location>
</feature>
<proteinExistence type="evidence at transcript level"/>
<accession>A0A6A7FP18</accession>
<name>A0A6A7FP18_9CRUS</name>
<feature type="region of interest" description="Disordered" evidence="2">
    <location>
        <begin position="726"/>
        <end position="846"/>
    </location>
</feature>
<feature type="compositionally biased region" description="Low complexity" evidence="2">
    <location>
        <begin position="732"/>
        <end position="741"/>
    </location>
</feature>
<dbReference type="PANTHER" id="PTHR10177">
    <property type="entry name" value="CYCLINS"/>
    <property type="match status" value="1"/>
</dbReference>
<dbReference type="AlphaFoldDB" id="A0A6A7FP18"/>
<dbReference type="InterPro" id="IPR039361">
    <property type="entry name" value="Cyclin"/>
</dbReference>
<dbReference type="SUPFAM" id="SSF47954">
    <property type="entry name" value="Cyclin-like"/>
    <property type="match status" value="1"/>
</dbReference>
<evidence type="ECO:0000259" key="3">
    <source>
        <dbReference type="SMART" id="SM00385"/>
    </source>
</evidence>
<feature type="domain" description="Cyclin-like" evidence="3">
    <location>
        <begin position="215"/>
        <end position="303"/>
    </location>
</feature>
<dbReference type="SMART" id="SM00385">
    <property type="entry name" value="CYCLIN"/>
    <property type="match status" value="1"/>
</dbReference>
<feature type="compositionally biased region" description="Low complexity" evidence="2">
    <location>
        <begin position="767"/>
        <end position="776"/>
    </location>
</feature>
<organism evidence="4">
    <name type="scientific">Hirondellea gigas</name>
    <dbReference type="NCBI Taxonomy" id="1518452"/>
    <lineage>
        <taxon>Eukaryota</taxon>
        <taxon>Metazoa</taxon>
        <taxon>Ecdysozoa</taxon>
        <taxon>Arthropoda</taxon>
        <taxon>Crustacea</taxon>
        <taxon>Multicrustacea</taxon>
        <taxon>Malacostraca</taxon>
        <taxon>Eumalacostraca</taxon>
        <taxon>Peracarida</taxon>
        <taxon>Amphipoda</taxon>
        <taxon>Amphilochidea</taxon>
        <taxon>Lysianassida</taxon>
        <taxon>Lysianassidira</taxon>
        <taxon>Lysianassoidea</taxon>
        <taxon>Lysianassidae</taxon>
        <taxon>Hirondellea</taxon>
    </lineage>
</organism>
<feature type="compositionally biased region" description="Basic and acidic residues" evidence="2">
    <location>
        <begin position="610"/>
        <end position="619"/>
    </location>
</feature>
<dbReference type="Pfam" id="PF00134">
    <property type="entry name" value="Cyclin_N"/>
    <property type="match status" value="1"/>
</dbReference>
<dbReference type="InterPro" id="IPR036915">
    <property type="entry name" value="Cyclin-like_sf"/>
</dbReference>
<feature type="region of interest" description="Disordered" evidence="2">
    <location>
        <begin position="126"/>
        <end position="153"/>
    </location>
</feature>
<dbReference type="EMBL" id="IACT01000861">
    <property type="protein sequence ID" value="LAC20238.1"/>
    <property type="molecule type" value="mRNA"/>
</dbReference>
<sequence>MVVCGGGDGGGVTGVCGDEETDDSMMVINSNIPSAAAIYNNHAHDNIDVASIIGEDQMIIDDLPHLSRNNQQHFFSPISMLSGIKNPSAALRSVALQTLPSTANTVLLVPTSSAALPSAAATASLGADHSSSSHSGSAMIKRKSTGGGVAAEDPNDMSSPSFHCQFLPLPVDLDLHSAIMEVVALEPKTQPALSLIEQPRDAYEISGRMRNGSCHVLRCLKVWYELPSETFFLAVNTMDRFLTRMRAQPKHLSCIAVSAFHLACEEMSNESGCPVPSRESVSAISQSKCTSNDVARMEEIIRTKMEMPFLTALHQHNVPKPVTPITMLKLVHTSHEKLSVEFFPPEKNNNMKLGVPALVPLVHKLEVVVCDTRAANFRPAELAIALFKRELLNQDAINFNAHNSCLQPVITLCKINMRSLEACEEIVSLVLRGYDTPGQSNDTAALYHRQRLVWKVSNRTFRQLRPTDRLRRHRRMATIKESTGLLAGGWQNVASSSSDTTGSSEEESDQEHDSSVMESENSVEAARQQQQENQDGCDTDDNREKHDEESMETCEADARSGVAPDLTAGVEKMEEDGVEQNVVAVDVIPATLNKQQVQEANIIEKAHKNERCSADKEESYSQVAKKMREEDKSPKQPDSKRKALRPPLCMAVSFHNGIQTSPLSKITLTPVLSTSSAVMNLSHMLEKAADPCEGEAGLYNYHRRRLVGILGLEGIDGDVFEDLNMPRSIPHTSTRNRSTSSGNAKRKKQSRLKLQLVTQPSCECSDSEMPSENASSSEEEMDSDYEKEFPPLPLPRSSSHSHKLAAVRKKTSSVAPIKKKKKSDASPYATKSKAMRKLHDRKIVQK</sequence>
<dbReference type="InterPro" id="IPR006671">
    <property type="entry name" value="Cyclin_N"/>
</dbReference>
<feature type="compositionally biased region" description="Basic and acidic residues" evidence="2">
    <location>
        <begin position="626"/>
        <end position="641"/>
    </location>
</feature>
<dbReference type="FunFam" id="1.10.472.10:FF:000006">
    <property type="entry name" value="Cyclin I"/>
    <property type="match status" value="1"/>
</dbReference>
<dbReference type="Gene3D" id="1.10.472.10">
    <property type="entry name" value="Cyclin-like"/>
    <property type="match status" value="1"/>
</dbReference>
<protein>
    <submittedName>
        <fullName evidence="4">Cyclin G2</fullName>
    </submittedName>
</protein>
<keyword evidence="1" id="KW-0195">Cyclin</keyword>
<reference evidence="4" key="1">
    <citation type="submission" date="2017-11" db="EMBL/GenBank/DDBJ databases">
        <title>The sensing device of the deep-sea amphipod.</title>
        <authorList>
            <person name="Kobayashi H."/>
            <person name="Nagahama T."/>
            <person name="Arai W."/>
            <person name="Sasagawa Y."/>
            <person name="Umeda M."/>
            <person name="Hayashi T."/>
            <person name="Nikaido I."/>
            <person name="Watanabe H."/>
            <person name="Oguri K."/>
            <person name="Kitazato H."/>
            <person name="Fujioka K."/>
            <person name="Kido Y."/>
            <person name="Takami H."/>
        </authorList>
    </citation>
    <scope>NUCLEOTIDE SEQUENCE</scope>
    <source>
        <tissue evidence="4">Whole body</tissue>
    </source>
</reference>
<feature type="compositionally biased region" description="Basic residues" evidence="2">
    <location>
        <begin position="799"/>
        <end position="822"/>
    </location>
</feature>